<dbReference type="Gene3D" id="1.25.40.340">
    <property type="match status" value="1"/>
</dbReference>
<evidence type="ECO:0000256" key="2">
    <source>
        <dbReference type="ARBA" id="ARBA00022777"/>
    </source>
</evidence>
<dbReference type="Pfam" id="PF02734">
    <property type="entry name" value="Dak2"/>
    <property type="match status" value="1"/>
</dbReference>
<feature type="domain" description="DhaL" evidence="3">
    <location>
        <begin position="32"/>
        <end position="236"/>
    </location>
</feature>
<dbReference type="InterPro" id="IPR004007">
    <property type="entry name" value="DhaL_dom"/>
</dbReference>
<reference evidence="5" key="1">
    <citation type="submission" date="2023-07" db="EMBL/GenBank/DDBJ databases">
        <title>Whole genome shotgun sequence of Streptomyces achromogenes subsp. rubradiris NBRC 14000.</title>
        <authorList>
            <person name="Komaki H."/>
            <person name="Tamura T."/>
        </authorList>
    </citation>
    <scope>NUCLEOTIDE SEQUENCE [LARGE SCALE GENOMIC DNA]</scope>
    <source>
        <strain evidence="5">NBRC 14000</strain>
    </source>
</reference>
<dbReference type="Proteomes" id="UP000646738">
    <property type="component" value="Unassembled WGS sequence"/>
</dbReference>
<dbReference type="EMBL" id="BNEA01000007">
    <property type="protein sequence ID" value="GHI52397.1"/>
    <property type="molecule type" value="Genomic_DNA"/>
</dbReference>
<sequence>MLEHYSAQDDAASPDSTVASTTWTDIPVADAAFTEGWMRRFAASVRATEAELTALDQRVGDGDFGTNLRSGLDASVRALDRAGPVSPAAAGRAGGPLRTVATVFLDGVGGTSGPLFGLLLTELALAAVGPVLDVAALRAGLTGGLAAVQRVGEARPGDKTLVDALYPACEALRVCPEQVGSRVALAHASRAAWEGVRLTARLRARRGRASYVGERGRGVPDPGAVGVGLLLSSAGGVVTGLPPSVTDAAPRRPD</sequence>
<dbReference type="SUPFAM" id="SSF101473">
    <property type="entry name" value="DhaL-like"/>
    <property type="match status" value="1"/>
</dbReference>
<evidence type="ECO:0000256" key="1">
    <source>
        <dbReference type="ARBA" id="ARBA00022679"/>
    </source>
</evidence>
<evidence type="ECO:0000313" key="5">
    <source>
        <dbReference type="Proteomes" id="UP000646738"/>
    </source>
</evidence>
<dbReference type="InterPro" id="IPR036117">
    <property type="entry name" value="DhaL_dom_sf"/>
</dbReference>
<dbReference type="SMART" id="SM01120">
    <property type="entry name" value="Dak2"/>
    <property type="match status" value="1"/>
</dbReference>
<keyword evidence="5" id="KW-1185">Reference proteome</keyword>
<gene>
    <name evidence="4" type="ORF">Srubr_22430</name>
</gene>
<evidence type="ECO:0000313" key="4">
    <source>
        <dbReference type="EMBL" id="GHI52397.1"/>
    </source>
</evidence>
<accession>A0ABQ3R9A6</accession>
<evidence type="ECO:0000259" key="3">
    <source>
        <dbReference type="PROSITE" id="PS51480"/>
    </source>
</evidence>
<dbReference type="PANTHER" id="PTHR28629">
    <property type="entry name" value="TRIOKINASE/FMN CYCLASE"/>
    <property type="match status" value="1"/>
</dbReference>
<name>A0ABQ3R9A6_STRRR</name>
<dbReference type="InterPro" id="IPR050861">
    <property type="entry name" value="Dihydroxyacetone_Kinase"/>
</dbReference>
<keyword evidence="1" id="KW-0808">Transferase</keyword>
<proteinExistence type="predicted"/>
<dbReference type="PANTHER" id="PTHR28629:SF4">
    <property type="entry name" value="TRIOKINASE_FMN CYCLASE"/>
    <property type="match status" value="1"/>
</dbReference>
<organism evidence="4 5">
    <name type="scientific">Streptomyces rubradiris</name>
    <name type="common">Streptomyces achromogenes subsp. rubradiris</name>
    <dbReference type="NCBI Taxonomy" id="285531"/>
    <lineage>
        <taxon>Bacteria</taxon>
        <taxon>Bacillati</taxon>
        <taxon>Actinomycetota</taxon>
        <taxon>Actinomycetes</taxon>
        <taxon>Kitasatosporales</taxon>
        <taxon>Streptomycetaceae</taxon>
        <taxon>Streptomyces</taxon>
    </lineage>
</organism>
<keyword evidence="2" id="KW-0418">Kinase</keyword>
<dbReference type="PROSITE" id="PS51480">
    <property type="entry name" value="DHAL"/>
    <property type="match status" value="1"/>
</dbReference>
<protein>
    <recommendedName>
        <fullName evidence="3">DhaL domain-containing protein</fullName>
    </recommendedName>
</protein>
<comment type="caution">
    <text evidence="4">The sequence shown here is derived from an EMBL/GenBank/DDBJ whole genome shotgun (WGS) entry which is preliminary data.</text>
</comment>